<evidence type="ECO:0000313" key="1">
    <source>
        <dbReference type="EMBL" id="MBK1832592.1"/>
    </source>
</evidence>
<organism evidence="1 2">
    <name type="scientific">Roseibacillus ishigakijimensis</name>
    <dbReference type="NCBI Taxonomy" id="454146"/>
    <lineage>
        <taxon>Bacteria</taxon>
        <taxon>Pseudomonadati</taxon>
        <taxon>Verrucomicrobiota</taxon>
        <taxon>Verrucomicrobiia</taxon>
        <taxon>Verrucomicrobiales</taxon>
        <taxon>Verrucomicrobiaceae</taxon>
        <taxon>Roseibacillus</taxon>
    </lineage>
</organism>
<reference evidence="1" key="1">
    <citation type="submission" date="2021-01" db="EMBL/GenBank/DDBJ databases">
        <title>Modified the classification status of verrucomicrobia.</title>
        <authorList>
            <person name="Feng X."/>
        </authorList>
    </citation>
    <scope>NUCLEOTIDE SEQUENCE</scope>
    <source>
        <strain evidence="1">KCTC 12986</strain>
    </source>
</reference>
<gene>
    <name evidence="1" type="ORF">JIN78_00850</name>
</gene>
<name>A0A934VKW2_9BACT</name>
<keyword evidence="2" id="KW-1185">Reference proteome</keyword>
<dbReference type="AlphaFoldDB" id="A0A934VKW2"/>
<evidence type="ECO:0008006" key="3">
    <source>
        <dbReference type="Google" id="ProtNLM"/>
    </source>
</evidence>
<comment type="caution">
    <text evidence="1">The sequence shown here is derived from an EMBL/GenBank/DDBJ whole genome shotgun (WGS) entry which is preliminary data.</text>
</comment>
<proteinExistence type="predicted"/>
<accession>A0A934VKW2</accession>
<dbReference type="SUPFAM" id="SSF55486">
    <property type="entry name" value="Metalloproteases ('zincins'), catalytic domain"/>
    <property type="match status" value="1"/>
</dbReference>
<dbReference type="EMBL" id="JAENIO010000002">
    <property type="protein sequence ID" value="MBK1832592.1"/>
    <property type="molecule type" value="Genomic_DNA"/>
</dbReference>
<evidence type="ECO:0000313" key="2">
    <source>
        <dbReference type="Proteomes" id="UP000604083"/>
    </source>
</evidence>
<sequence length="253" mass="28717">MKSLFAFVLLSATVFGNPQQQRPWRSQDGRSISGVFLSADEDSVTIRKRNGSSVEIPGALLHEEDWAYARELAEEARLQDEEARKEKEHADLLAGPLTYELSGGSENWPDDRRQLIVEAMESAITFLNKNANFKKHVWANNSPGTPTADANYEGWINWGGTINRRVALHEISHTLGVGTHHNWRKFVKDGKWTGEHANAQLREFDGPEAVLSADRMHFWPYGLNFDNESNPEADLRFIKMVEALRKDMEIANE</sequence>
<dbReference type="Gene3D" id="2.30.30.700">
    <property type="entry name" value="SLA1 homology domain 1"/>
    <property type="match status" value="1"/>
</dbReference>
<protein>
    <recommendedName>
        <fullName evidence="3">SLA1 homology domain-containing protein</fullName>
    </recommendedName>
</protein>
<dbReference type="RefSeq" id="WP_377174494.1">
    <property type="nucleotide sequence ID" value="NZ_JBHUJA010000034.1"/>
</dbReference>
<dbReference type="Proteomes" id="UP000604083">
    <property type="component" value="Unassembled WGS sequence"/>
</dbReference>